<protein>
    <submittedName>
        <fullName evidence="1">Uncharacterized protein</fullName>
    </submittedName>
</protein>
<dbReference type="EMBL" id="CAJVCH010080251">
    <property type="protein sequence ID" value="CAG7721510.1"/>
    <property type="molecule type" value="Genomic_DNA"/>
</dbReference>
<dbReference type="Proteomes" id="UP000708208">
    <property type="component" value="Unassembled WGS sequence"/>
</dbReference>
<proteinExistence type="predicted"/>
<feature type="non-terminal residue" evidence="1">
    <location>
        <position position="1"/>
    </location>
</feature>
<name>A0A8J2JJM4_9HEXA</name>
<evidence type="ECO:0000313" key="1">
    <source>
        <dbReference type="EMBL" id="CAG7721510.1"/>
    </source>
</evidence>
<dbReference type="AlphaFoldDB" id="A0A8J2JJM4"/>
<comment type="caution">
    <text evidence="1">The sequence shown here is derived from an EMBL/GenBank/DDBJ whole genome shotgun (WGS) entry which is preliminary data.</text>
</comment>
<gene>
    <name evidence="1" type="ORF">AFUS01_LOCUS10722</name>
</gene>
<reference evidence="1" key="1">
    <citation type="submission" date="2021-06" db="EMBL/GenBank/DDBJ databases">
        <authorList>
            <person name="Hodson N. C."/>
            <person name="Mongue J. A."/>
            <person name="Jaron S. K."/>
        </authorList>
    </citation>
    <scope>NUCLEOTIDE SEQUENCE</scope>
</reference>
<organism evidence="1 2">
    <name type="scientific">Allacma fusca</name>
    <dbReference type="NCBI Taxonomy" id="39272"/>
    <lineage>
        <taxon>Eukaryota</taxon>
        <taxon>Metazoa</taxon>
        <taxon>Ecdysozoa</taxon>
        <taxon>Arthropoda</taxon>
        <taxon>Hexapoda</taxon>
        <taxon>Collembola</taxon>
        <taxon>Symphypleona</taxon>
        <taxon>Sminthuridae</taxon>
        <taxon>Allacma</taxon>
    </lineage>
</organism>
<accession>A0A8J2JJM4</accession>
<sequence>MTKTKTAHSFNLLTNIYLLRHLHSRISWMSPVILELINDMQCHQIANTTSSF</sequence>
<keyword evidence="2" id="KW-1185">Reference proteome</keyword>
<evidence type="ECO:0000313" key="2">
    <source>
        <dbReference type="Proteomes" id="UP000708208"/>
    </source>
</evidence>